<gene>
    <name evidence="1" type="ORF">OUZ56_005422</name>
</gene>
<organism evidence="1 2">
    <name type="scientific">Daphnia magna</name>
    <dbReference type="NCBI Taxonomy" id="35525"/>
    <lineage>
        <taxon>Eukaryota</taxon>
        <taxon>Metazoa</taxon>
        <taxon>Ecdysozoa</taxon>
        <taxon>Arthropoda</taxon>
        <taxon>Crustacea</taxon>
        <taxon>Branchiopoda</taxon>
        <taxon>Diplostraca</taxon>
        <taxon>Cladocera</taxon>
        <taxon>Anomopoda</taxon>
        <taxon>Daphniidae</taxon>
        <taxon>Daphnia</taxon>
    </lineage>
</organism>
<evidence type="ECO:0000313" key="1">
    <source>
        <dbReference type="EMBL" id="KAK4003666.1"/>
    </source>
</evidence>
<accession>A0ABQ9YSR8</accession>
<keyword evidence="2" id="KW-1185">Reference proteome</keyword>
<evidence type="ECO:0000313" key="2">
    <source>
        <dbReference type="Proteomes" id="UP001234178"/>
    </source>
</evidence>
<sequence length="172" mass="19646">MPRKTPVIMWSIVLLPERKPACVVCRRQEDGDDDRFFPLCGSGAICEEDELRACFRVVVSEVWKRMGLISMHRGLSWLCLPLGQYADIMSTGPCSECGMEDGLMYQYGYSAARSVNTNFVNNIIVLRYSPSELGFEMSPKSKKIDRSYQFPRSLQDRILEPPTQGPWDDNLH</sequence>
<dbReference type="EMBL" id="JAOYFB010000001">
    <property type="protein sequence ID" value="KAK4003666.1"/>
    <property type="molecule type" value="Genomic_DNA"/>
</dbReference>
<name>A0ABQ9YSR8_9CRUS</name>
<comment type="caution">
    <text evidence="1">The sequence shown here is derived from an EMBL/GenBank/DDBJ whole genome shotgun (WGS) entry which is preliminary data.</text>
</comment>
<proteinExistence type="predicted"/>
<dbReference type="Proteomes" id="UP001234178">
    <property type="component" value="Unassembled WGS sequence"/>
</dbReference>
<reference evidence="1 2" key="1">
    <citation type="journal article" date="2023" name="Nucleic Acids Res.">
        <title>The hologenome of Daphnia magna reveals possible DNA methylation and microbiome-mediated evolution of the host genome.</title>
        <authorList>
            <person name="Chaturvedi A."/>
            <person name="Li X."/>
            <person name="Dhandapani V."/>
            <person name="Marshall H."/>
            <person name="Kissane S."/>
            <person name="Cuenca-Cambronero M."/>
            <person name="Asole G."/>
            <person name="Calvet F."/>
            <person name="Ruiz-Romero M."/>
            <person name="Marangio P."/>
            <person name="Guigo R."/>
            <person name="Rago D."/>
            <person name="Mirbahai L."/>
            <person name="Eastwood N."/>
            <person name="Colbourne J.K."/>
            <person name="Zhou J."/>
            <person name="Mallon E."/>
            <person name="Orsini L."/>
        </authorList>
    </citation>
    <scope>NUCLEOTIDE SEQUENCE [LARGE SCALE GENOMIC DNA]</scope>
    <source>
        <strain evidence="1">LRV0_1</strain>
    </source>
</reference>
<protein>
    <submittedName>
        <fullName evidence="1">Uncharacterized protein</fullName>
    </submittedName>
</protein>